<proteinExistence type="predicted"/>
<dbReference type="Proteomes" id="UP001165960">
    <property type="component" value="Unassembled WGS sequence"/>
</dbReference>
<reference evidence="1" key="1">
    <citation type="submission" date="2022-04" db="EMBL/GenBank/DDBJ databases">
        <title>Genome of the entomopathogenic fungus Entomophthora muscae.</title>
        <authorList>
            <person name="Elya C."/>
            <person name="Lovett B.R."/>
            <person name="Lee E."/>
            <person name="Macias A.M."/>
            <person name="Hajek A.E."/>
            <person name="De Bivort B.L."/>
            <person name="Kasson M.T."/>
            <person name="De Fine Licht H.H."/>
            <person name="Stajich J.E."/>
        </authorList>
    </citation>
    <scope>NUCLEOTIDE SEQUENCE</scope>
    <source>
        <strain evidence="1">Berkeley</strain>
    </source>
</reference>
<organism evidence="1 2">
    <name type="scientific">Entomophthora muscae</name>
    <dbReference type="NCBI Taxonomy" id="34485"/>
    <lineage>
        <taxon>Eukaryota</taxon>
        <taxon>Fungi</taxon>
        <taxon>Fungi incertae sedis</taxon>
        <taxon>Zoopagomycota</taxon>
        <taxon>Entomophthoromycotina</taxon>
        <taxon>Entomophthoromycetes</taxon>
        <taxon>Entomophthorales</taxon>
        <taxon>Entomophthoraceae</taxon>
        <taxon>Entomophthora</taxon>
    </lineage>
</organism>
<evidence type="ECO:0000313" key="1">
    <source>
        <dbReference type="EMBL" id="KAJ9085407.1"/>
    </source>
</evidence>
<protein>
    <submittedName>
        <fullName evidence="1">Uncharacterized protein</fullName>
    </submittedName>
</protein>
<evidence type="ECO:0000313" key="2">
    <source>
        <dbReference type="Proteomes" id="UP001165960"/>
    </source>
</evidence>
<comment type="caution">
    <text evidence="1">The sequence shown here is derived from an EMBL/GenBank/DDBJ whole genome shotgun (WGS) entry which is preliminary data.</text>
</comment>
<dbReference type="EMBL" id="QTSX02000765">
    <property type="protein sequence ID" value="KAJ9085407.1"/>
    <property type="molecule type" value="Genomic_DNA"/>
</dbReference>
<name>A0ACC2UF70_9FUNG</name>
<accession>A0ACC2UF70</accession>
<keyword evidence="2" id="KW-1185">Reference proteome</keyword>
<gene>
    <name evidence="1" type="ORF">DSO57_1014415</name>
</gene>
<sequence>MGMSQIQSDEDFEIASENDRSPRLEQISSYIKEVTDPSSRELNLLSIGLQQSSSAKRRKVPKKGGLKRDDGTSIEKGSDIGLNMQVSATPSPRLRGQAVPEYLQNSVSDFQFESKRLASTFPEDLYEDNLYSTPQREMPSQDSISPKLSLSQTSRSDIPSQTQAASQNDVHGPKRYKLRERRLQAQKFFTNTDWIDRRSAVPKDANISFLHEPIEGYDISAQNSFSEDGEFLPDEPDSPKSQPIIPVNEYTTSDSESTSPDAKRRKSADLAASPKARLPSLRSVRPWVASQNTPLSDDTSHISFPGLGLRLPSASPSPEIQRRRSKKIIVSDSDEPKQEVLPIRHSKKINFISYFQSHIVPSFSSRAAIPLFLRICHRSYKRRARDPNARLVDYPWAKFLYFVSLKANTTQRLPFRMSKSLLPRNKPPKHPPKPRSSNHRVPRCRLANRRARLFRPSKKQDLLDFYHRLDMRGQQLYQRRHVDPDSFFYRFNEPGFPTNTDSHWVPKETDWFLTNLHTYKTLGWPLGTIHPRIQPAKGWGFFSLAIPTRTGQQCEKHYQSLVANDPQLAIPLRPITLGYRKYTSRMVRAVWSDPIVHKYVRSIPAKPPRSKPTRITDYFDHPETRLLCNAPVDMDISHSPNDLPAVSASSTIIKLQEVTEMLVPQLLGGVYFDSTTYIGSGLLRSFIQLVPKSDTGVGCNSLASLPTLMVAESLVDLKKEFNSMLELVEDWGRWLLKKIISLDFSYSGETLDDIESIFEAYRLLLPFGGNVAELILEQLTAIETFLPSIHCKLHGQLYGPIRYVVGIHIRILDCLARYHILFPNPKLYLVSYMERFCGALIRYAVAFASCRSHLPLNHPVMEGLQVLREIVGNISKHPTSAGVQDDSCVGFWQIVNPTLLSSMNGDPENIWKALSAVLHSTAPNISGVFPYFPPNPSVVPPDWDMFIQVLSWATHAEPAPTNPSNQLNTTLLPNPLSSLPKPIFEAQHVHELLIRTAIVVHHWHWSLSHEVLLKFYYRLKDSCGPSTGTAPRFPAFLRSYSGEVPNLADIISSPASHSSFDVLLVLVAKYVEQVAGATASSRQALLEIEKFLSMISPTRRLVMEIHSKDSLGFLINLLSVRLIVTHVLPSAVKSLDKQVRTFVIRLEPLTVAWDKLPLPPLSILIEGFFIALHIAVKRSKELPEVGAVSLVSQEVLHTIAKITSAVEVEPSLAIQFQKSMQELICNLLPLGGPRPLINDALILFNDGSKFFETVNPYSTNLSTQVIAIEILDTFLGRLTWLLAPPAPWVSTDDDLDIDLDDEDFELLAQQSTVAPLTHQPNRTSHLHEVAHFFYKKKSHLRLIAIIFNHLDAISTADSKLNPFLALRSSVLITRICNSVQLPATKEFWDTNSFAKALQPAYSTAHHMYRTLAVDRAWLMMTLFDSYRWDIPGLQSVILLWAHGISDPATHRHELLTRCLAWAAKSTNFMGAYASFFNGKEWHGFAVIEDKRALLLAEPISFDTPSSELMGVRQELISETIAGMKTQLDNQPPERKEACLAFCHQFLISLLEGVRFNIDRQETCSHISPELSAFACTIVDSVFSSLPWLAQHGPIGRLTEPLLPLSAGGLLWRCLSYESLYLRVKEFQHLNYTEDPNLQGLLWGWYRNLVLQDLESPHPLPPGAPLEKVADLFYPALTSHMAWNGSQSRLRGYLYAAVISPILLSPFNSWHAATLEFLQIMLHVMLKELISCLARPASFKLVCSPIQMELDILVHCLHHLALVAPQTWLGTPGLGPYFSIFSTLAQIVSIIKRGNYEFFGSNFAWFENIQRILSTALSSFHRFWLGLIRENGPLNMTIPRTSYNVVFSQPANVVEYSAGDPAWEGYCQDIQSMLDSSKDHFMASLPPTFPSIVPTQHIPSPPELVFERSIDQLIEISAQLLLAMLPVWWSAIHLSVPLNGTVWNFFAASSQHPKHLPHFFLILNCILNRMPSPGSSQAQLQDIFLSMGPRRATLMHWYRFSQQSLPPSLYPDPPCMIHTSQPRHAASLFSNPLL</sequence>